<dbReference type="RefSeq" id="WP_093237715.1">
    <property type="nucleotide sequence ID" value="NZ_FNQF01000001.1"/>
</dbReference>
<dbReference type="AlphaFoldDB" id="A0A1H3VE80"/>
<dbReference type="InterPro" id="IPR029470">
    <property type="entry name" value="PDDEXK_4"/>
</dbReference>
<dbReference type="Proteomes" id="UP000198820">
    <property type="component" value="Unassembled WGS sequence"/>
</dbReference>
<gene>
    <name evidence="1" type="ORF">SAMN05421540_10142</name>
</gene>
<protein>
    <submittedName>
        <fullName evidence="1">PD-(D/E)XK nuclease superfamily protein</fullName>
    </submittedName>
</protein>
<proteinExistence type="predicted"/>
<accession>A0A1H3VE80</accession>
<evidence type="ECO:0000313" key="2">
    <source>
        <dbReference type="Proteomes" id="UP000198820"/>
    </source>
</evidence>
<name>A0A1H3VE80_9FLAO</name>
<reference evidence="1 2" key="1">
    <citation type="submission" date="2016-10" db="EMBL/GenBank/DDBJ databases">
        <authorList>
            <person name="de Groot N.N."/>
        </authorList>
    </citation>
    <scope>NUCLEOTIDE SEQUENCE [LARGE SCALE GENOMIC DNA]</scope>
    <source>
        <strain evidence="1 2">DSM 23581</strain>
    </source>
</reference>
<organism evidence="1 2">
    <name type="scientific">Psychroflexus halocasei</name>
    <dbReference type="NCBI Taxonomy" id="908615"/>
    <lineage>
        <taxon>Bacteria</taxon>
        <taxon>Pseudomonadati</taxon>
        <taxon>Bacteroidota</taxon>
        <taxon>Flavobacteriia</taxon>
        <taxon>Flavobacteriales</taxon>
        <taxon>Flavobacteriaceae</taxon>
        <taxon>Psychroflexus</taxon>
    </lineage>
</organism>
<evidence type="ECO:0000313" key="1">
    <source>
        <dbReference type="EMBL" id="SDZ73106.1"/>
    </source>
</evidence>
<sequence>MTSQTIQNLLDRTYSTHEKYKQIEKLTGENFNIFSILRKSQDELAHSRFIGNLLNSKGSHGQDSLYLELFIDIIQQKFDDSADNNQALNSLNELNLNSSRCIKEKWLGKIDSENETGGSIDLLITDGNTSFLIENKIWAEDQDKQLVRYGNAYSKAPIFYLTLFDSNEVSDASKGSLIENKDFFKISYETDILVWIQKCIEKSASKPIVRESLRQYEFLIKKNTLQNNSKIMEKDIIDVVLSSEQNTKAFENLVRAQKRLKYEISNQFVEDLKAKVKEQYKDYQFENKFKKDTNWDSFYLQNEYLRNYDLKISFSFFEAKSKTKLKYGFSKKGFKKDEEPFKSIIKSINKSKPNTNKRWLFSLNLEYYNNWESMDSLRKYKFDDDYKNQVLNYFMGKIDEMVQIVEKVKNNSNE</sequence>
<dbReference type="EMBL" id="FNQF01000001">
    <property type="protein sequence ID" value="SDZ73106.1"/>
    <property type="molecule type" value="Genomic_DNA"/>
</dbReference>
<dbReference type="Pfam" id="PF14281">
    <property type="entry name" value="PDDEXK_4"/>
    <property type="match status" value="1"/>
</dbReference>
<keyword evidence="2" id="KW-1185">Reference proteome</keyword>
<dbReference type="STRING" id="908615.SAMN05421540_10142"/>